<dbReference type="InterPro" id="IPR002579">
    <property type="entry name" value="Met_Sox_Rdtase_MsrB_dom"/>
</dbReference>
<dbReference type="FunFam" id="2.170.150.20:FF:000003">
    <property type="entry name" value="Peptide methionine sulfoxide reductase MsrB"/>
    <property type="match status" value="1"/>
</dbReference>
<dbReference type="SUPFAM" id="SSF51316">
    <property type="entry name" value="Mss4-like"/>
    <property type="match status" value="1"/>
</dbReference>
<reference evidence="14 15" key="1">
    <citation type="submission" date="2019-11" db="EMBL/GenBank/DDBJ databases">
        <title>Bacillus idriensis genome.</title>
        <authorList>
            <person name="Konopka E.N."/>
            <person name="Newman J.D."/>
        </authorList>
    </citation>
    <scope>NUCLEOTIDE SEQUENCE [LARGE SCALE GENOMIC DNA]</scope>
    <source>
        <strain evidence="14 15">DSM 19097</strain>
    </source>
</reference>
<evidence type="ECO:0000256" key="6">
    <source>
        <dbReference type="ARBA" id="ARBA00023268"/>
    </source>
</evidence>
<accession>A0A6I2MFD5</accession>
<evidence type="ECO:0000256" key="7">
    <source>
        <dbReference type="ARBA" id="ARBA00024679"/>
    </source>
</evidence>
<feature type="active site" description="Nucleophile" evidence="11">
    <location>
        <position position="288"/>
    </location>
</feature>
<evidence type="ECO:0000256" key="1">
    <source>
        <dbReference type="ARBA" id="ARBA00005591"/>
    </source>
</evidence>
<evidence type="ECO:0000259" key="13">
    <source>
        <dbReference type="PROSITE" id="PS51790"/>
    </source>
</evidence>
<comment type="catalytic activity">
    <reaction evidence="10 12">
        <text>[thioredoxin]-disulfide + L-methionine + H2O = L-methionine (S)-S-oxide + [thioredoxin]-dithiol</text>
        <dbReference type="Rhea" id="RHEA:19993"/>
        <dbReference type="Rhea" id="RHEA-COMP:10698"/>
        <dbReference type="Rhea" id="RHEA-COMP:10700"/>
        <dbReference type="ChEBI" id="CHEBI:15377"/>
        <dbReference type="ChEBI" id="CHEBI:29950"/>
        <dbReference type="ChEBI" id="CHEBI:50058"/>
        <dbReference type="ChEBI" id="CHEBI:57844"/>
        <dbReference type="ChEBI" id="CHEBI:58772"/>
        <dbReference type="EC" id="1.8.4.11"/>
    </reaction>
</comment>
<organism evidence="14 15">
    <name type="scientific">Metabacillus idriensis</name>
    <dbReference type="NCBI Taxonomy" id="324768"/>
    <lineage>
        <taxon>Bacteria</taxon>
        <taxon>Bacillati</taxon>
        <taxon>Bacillota</taxon>
        <taxon>Bacilli</taxon>
        <taxon>Bacillales</taxon>
        <taxon>Bacillaceae</taxon>
        <taxon>Metabacillus</taxon>
    </lineage>
</organism>
<sequence>MTEKKTELAAFAGGCFWCMVQPFDELPGIISVTSGYTGGHKENPTYEEVCSETTGHYEAVQIAFNPDIFPYERLLELFWQQIDPTDAGGQFYDRGDSYRTAIFFHNEKQQQLAEESKKKLEESGRFKKPIVTEILPAKPFYEAEDYHQQYYQKSPVRYNQYRKGSGRDAFIKDHWDKNNLKEKLTPIQYEVTQNNGTERPFQNEYYDHEQDGIYVDIVSGKPLFSSTDKYDAGCGWPSFTQPITEHEVVEKKDFSHFMIRTEVRSKSADSHLGHVFNDGPGPNGLRYCINSAALRFVPKDDLEKEGYGKYLVLFQ</sequence>
<keyword evidence="15" id="KW-1185">Reference proteome</keyword>
<dbReference type="HAMAP" id="MF_01400">
    <property type="entry name" value="MsrB"/>
    <property type="match status" value="1"/>
</dbReference>
<comment type="caution">
    <text evidence="14">The sequence shown here is derived from an EMBL/GenBank/DDBJ whole genome shotgun (WGS) entry which is preliminary data.</text>
</comment>
<dbReference type="GO" id="GO:0008113">
    <property type="term" value="F:peptide-methionine (S)-S-oxide reductase activity"/>
    <property type="evidence" value="ECO:0007669"/>
    <property type="project" value="UniProtKB-UniRule"/>
</dbReference>
<dbReference type="AlphaFoldDB" id="A0A6I2MFD5"/>
<evidence type="ECO:0000313" key="14">
    <source>
        <dbReference type="EMBL" id="MRX55842.1"/>
    </source>
</evidence>
<comment type="catalytic activity">
    <reaction evidence="9 11">
        <text>L-methionyl-[protein] + [thioredoxin]-disulfide + H2O = L-methionyl-(R)-S-oxide-[protein] + [thioredoxin]-dithiol</text>
        <dbReference type="Rhea" id="RHEA:24164"/>
        <dbReference type="Rhea" id="RHEA-COMP:10698"/>
        <dbReference type="Rhea" id="RHEA-COMP:10700"/>
        <dbReference type="Rhea" id="RHEA-COMP:12313"/>
        <dbReference type="Rhea" id="RHEA-COMP:12314"/>
        <dbReference type="ChEBI" id="CHEBI:15377"/>
        <dbReference type="ChEBI" id="CHEBI:16044"/>
        <dbReference type="ChEBI" id="CHEBI:29950"/>
        <dbReference type="ChEBI" id="CHEBI:45764"/>
        <dbReference type="ChEBI" id="CHEBI:50058"/>
        <dbReference type="EC" id="1.8.4.12"/>
    </reaction>
</comment>
<evidence type="ECO:0000256" key="3">
    <source>
        <dbReference type="ARBA" id="ARBA00008076"/>
    </source>
</evidence>
<comment type="similarity">
    <text evidence="4">In the N-terminal section; belongs to the MsrA Met sulfoxide reductase family.</text>
</comment>
<keyword evidence="5 11" id="KW-0560">Oxidoreductase</keyword>
<dbReference type="PROSITE" id="PS51790">
    <property type="entry name" value="MSRB"/>
    <property type="match status" value="1"/>
</dbReference>
<proteinExistence type="inferred from homology"/>
<feature type="domain" description="MsrB" evidence="13">
    <location>
        <begin position="177"/>
        <end position="299"/>
    </location>
</feature>
<comment type="caution">
    <text evidence="11">Lacks conserved residue(s) required for the propagation of feature annotation.</text>
</comment>
<dbReference type="Proteomes" id="UP000441585">
    <property type="component" value="Unassembled WGS sequence"/>
</dbReference>
<dbReference type="EC" id="1.8.4.11" evidence="12"/>
<feature type="active site" evidence="12">
    <location>
        <position position="15"/>
    </location>
</feature>
<evidence type="ECO:0000256" key="2">
    <source>
        <dbReference type="ARBA" id="ARBA00007174"/>
    </source>
</evidence>
<comment type="similarity">
    <text evidence="1 12">Belongs to the MsrA Met sulfoxide reductase family.</text>
</comment>
<protein>
    <recommendedName>
        <fullName evidence="11 12">Multifunctional fusion protein</fullName>
    </recommendedName>
    <domain>
        <recommendedName>
            <fullName evidence="12">Peptide methionine sulfoxide reductase MsrA</fullName>
            <shortName evidence="12">Protein-methionine-S-oxide reductase</shortName>
            <ecNumber evidence="12">1.8.4.11</ecNumber>
        </recommendedName>
        <alternativeName>
            <fullName evidence="12">Peptide-methionine (S)-S-oxide reductase</fullName>
            <shortName evidence="12">Peptide Met(O) reductase</shortName>
        </alternativeName>
    </domain>
    <domain>
        <recommendedName>
            <fullName evidence="11">Peptide methionine sulfoxide reductase MsrB</fullName>
            <ecNumber evidence="11">1.8.4.12</ecNumber>
        </recommendedName>
        <alternativeName>
            <fullName evidence="11">Peptide-methionine (R)-S-oxide reductase</fullName>
        </alternativeName>
    </domain>
</protein>
<gene>
    <name evidence="12 14" type="primary">msrA</name>
    <name evidence="11" type="synonym">msrB</name>
    <name evidence="14" type="ORF">GJU41_17915</name>
</gene>
<dbReference type="GO" id="GO:0005737">
    <property type="term" value="C:cytoplasm"/>
    <property type="evidence" value="ECO:0007669"/>
    <property type="project" value="TreeGrafter"/>
</dbReference>
<evidence type="ECO:0000256" key="9">
    <source>
        <dbReference type="ARBA" id="ARBA00048488"/>
    </source>
</evidence>
<dbReference type="GO" id="GO:0033743">
    <property type="term" value="F:peptide-methionine (R)-S-oxide reductase activity"/>
    <property type="evidence" value="ECO:0007669"/>
    <property type="project" value="UniProtKB-UniRule"/>
</dbReference>
<dbReference type="HAMAP" id="MF_01401">
    <property type="entry name" value="MsrA"/>
    <property type="match status" value="1"/>
</dbReference>
<dbReference type="EMBL" id="WKKF01000006">
    <property type="protein sequence ID" value="MRX55842.1"/>
    <property type="molecule type" value="Genomic_DNA"/>
</dbReference>
<evidence type="ECO:0000256" key="10">
    <source>
        <dbReference type="ARBA" id="ARBA00048782"/>
    </source>
</evidence>
<evidence type="ECO:0000256" key="11">
    <source>
        <dbReference type="HAMAP-Rule" id="MF_01400"/>
    </source>
</evidence>
<evidence type="ECO:0000256" key="4">
    <source>
        <dbReference type="ARBA" id="ARBA00011017"/>
    </source>
</evidence>
<dbReference type="InterPro" id="IPR011057">
    <property type="entry name" value="Mss4-like_sf"/>
</dbReference>
<dbReference type="SUPFAM" id="SSF55068">
    <property type="entry name" value="Peptide methionine sulfoxide reductase"/>
    <property type="match status" value="1"/>
</dbReference>
<evidence type="ECO:0000256" key="5">
    <source>
        <dbReference type="ARBA" id="ARBA00023002"/>
    </source>
</evidence>
<dbReference type="NCBIfam" id="TIGR00401">
    <property type="entry name" value="msrA"/>
    <property type="match status" value="1"/>
</dbReference>
<dbReference type="InterPro" id="IPR028427">
    <property type="entry name" value="Met_Sox_Rdtase_MsrB"/>
</dbReference>
<dbReference type="Gene3D" id="3.30.1060.10">
    <property type="entry name" value="Peptide methionine sulphoxide reductase MsrA"/>
    <property type="match status" value="1"/>
</dbReference>
<dbReference type="GO" id="GO:0006979">
    <property type="term" value="P:response to oxidative stress"/>
    <property type="evidence" value="ECO:0007669"/>
    <property type="project" value="InterPro"/>
</dbReference>
<dbReference type="Pfam" id="PF01625">
    <property type="entry name" value="PMSR"/>
    <property type="match status" value="1"/>
</dbReference>
<dbReference type="PANTHER" id="PTHR10173">
    <property type="entry name" value="METHIONINE SULFOXIDE REDUCTASE"/>
    <property type="match status" value="1"/>
</dbReference>
<dbReference type="InterPro" id="IPR002569">
    <property type="entry name" value="Met_Sox_Rdtase_MsrA_dom"/>
</dbReference>
<dbReference type="NCBIfam" id="TIGR00357">
    <property type="entry name" value="peptide-methionine (R)-S-oxide reductase MsrB"/>
    <property type="match status" value="1"/>
</dbReference>
<evidence type="ECO:0000256" key="8">
    <source>
        <dbReference type="ARBA" id="ARBA00047806"/>
    </source>
</evidence>
<dbReference type="FunFam" id="3.30.1060.10:FF:000003">
    <property type="entry name" value="Peptide methionine sulfoxide reductase MsrA"/>
    <property type="match status" value="1"/>
</dbReference>
<comment type="similarity">
    <text evidence="3">In the C-terminal section; belongs to the MsrB Met sulfoxide reductase family.</text>
</comment>
<comment type="similarity">
    <text evidence="2 11">Belongs to the MsrB Met sulfoxide reductase family.</text>
</comment>
<evidence type="ECO:0000256" key="12">
    <source>
        <dbReference type="HAMAP-Rule" id="MF_01401"/>
    </source>
</evidence>
<dbReference type="RefSeq" id="WP_154319200.1">
    <property type="nucleotide sequence ID" value="NZ_CAJGAA010000008.1"/>
</dbReference>
<dbReference type="EC" id="1.8.4.12" evidence="11"/>
<evidence type="ECO:0000313" key="15">
    <source>
        <dbReference type="Proteomes" id="UP000441585"/>
    </source>
</evidence>
<dbReference type="Pfam" id="PF01641">
    <property type="entry name" value="SelR"/>
    <property type="match status" value="1"/>
</dbReference>
<dbReference type="Gene3D" id="2.170.150.20">
    <property type="entry name" value="Peptide methionine sulfoxide reductase"/>
    <property type="match status" value="1"/>
</dbReference>
<dbReference type="InterPro" id="IPR036509">
    <property type="entry name" value="Met_Sox_Rdtase_MsrA_sf"/>
</dbReference>
<comment type="function">
    <text evidence="7 12">Has an important function as a repair enzyme for proteins that have been inactivated by oxidation. Catalyzes the reversible oxidation-reduction of methionine sulfoxide in proteins to methionine.</text>
</comment>
<comment type="catalytic activity">
    <reaction evidence="8 12">
        <text>L-methionyl-[protein] + [thioredoxin]-disulfide + H2O = L-methionyl-(S)-S-oxide-[protein] + [thioredoxin]-dithiol</text>
        <dbReference type="Rhea" id="RHEA:14217"/>
        <dbReference type="Rhea" id="RHEA-COMP:10698"/>
        <dbReference type="Rhea" id="RHEA-COMP:10700"/>
        <dbReference type="Rhea" id="RHEA-COMP:12313"/>
        <dbReference type="Rhea" id="RHEA-COMP:12315"/>
        <dbReference type="ChEBI" id="CHEBI:15377"/>
        <dbReference type="ChEBI" id="CHEBI:16044"/>
        <dbReference type="ChEBI" id="CHEBI:29950"/>
        <dbReference type="ChEBI" id="CHEBI:44120"/>
        <dbReference type="ChEBI" id="CHEBI:50058"/>
        <dbReference type="EC" id="1.8.4.11"/>
    </reaction>
</comment>
<dbReference type="PANTHER" id="PTHR10173:SF59">
    <property type="entry name" value="PEPTIDE METHIONINE SULFOXIDE REDUCTASE MSRA_MSRB"/>
    <property type="match status" value="1"/>
</dbReference>
<keyword evidence="6" id="KW-0511">Multifunctional enzyme</keyword>
<dbReference type="GO" id="GO:0030091">
    <property type="term" value="P:protein repair"/>
    <property type="evidence" value="ECO:0007669"/>
    <property type="project" value="InterPro"/>
</dbReference>
<name>A0A6I2MFD5_9BACI</name>